<keyword evidence="5" id="KW-0997">Cell inner membrane</keyword>
<dbReference type="eggNOG" id="COG0810">
    <property type="taxonomic scope" value="Bacteria"/>
</dbReference>
<keyword evidence="9 11" id="KW-0472">Membrane</keyword>
<dbReference type="KEGG" id="ssm:Spirs_1742"/>
<evidence type="ECO:0000313" key="13">
    <source>
        <dbReference type="EMBL" id="ADK80868.1"/>
    </source>
</evidence>
<organism evidence="13 14">
    <name type="scientific">Sediminispirochaeta smaragdinae (strain DSM 11293 / JCM 15392 / SEBR 4228)</name>
    <name type="common">Spirochaeta smaragdinae</name>
    <dbReference type="NCBI Taxonomy" id="573413"/>
    <lineage>
        <taxon>Bacteria</taxon>
        <taxon>Pseudomonadati</taxon>
        <taxon>Spirochaetota</taxon>
        <taxon>Spirochaetia</taxon>
        <taxon>Spirochaetales</taxon>
        <taxon>Spirochaetaceae</taxon>
        <taxon>Sediminispirochaeta</taxon>
    </lineage>
</organism>
<keyword evidence="7" id="KW-0653">Protein transport</keyword>
<keyword evidence="4" id="KW-1003">Cell membrane</keyword>
<dbReference type="HOGENOM" id="CLU_1085463_0_0_12"/>
<evidence type="ECO:0000313" key="14">
    <source>
        <dbReference type="Proteomes" id="UP000002318"/>
    </source>
</evidence>
<dbReference type="PROSITE" id="PS52015">
    <property type="entry name" value="TONB_CTD"/>
    <property type="match status" value="1"/>
</dbReference>
<sequence length="256" mass="27683">MTDSDRNNRCILTLLLFIAMVGGHLVILGFFDIVPTRVEKAADVFSLSFDAVDEVEEPSIPAPAASQPELQPTVPAAAIISEEEPLPSMKREESASLSPAPQKTGTTQEAEPGLLQAAAAPTGVSTPIETGERAVETATERPDRVASGSQSEDDENRSERPSTVEYRRLVLNRLEACKIYPLAARKRELEGDVTLYFTIQPDGSIGELLLKDSTAHKFLIAAAMKSVHQAEPFPAPPGDGTTDIEMVVTIRYRLEA</sequence>
<name>E1R6A3_SEDSS</name>
<evidence type="ECO:0000256" key="4">
    <source>
        <dbReference type="ARBA" id="ARBA00022475"/>
    </source>
</evidence>
<dbReference type="Pfam" id="PF03544">
    <property type="entry name" value="TonB_C"/>
    <property type="match status" value="1"/>
</dbReference>
<evidence type="ECO:0000256" key="7">
    <source>
        <dbReference type="ARBA" id="ARBA00022927"/>
    </source>
</evidence>
<dbReference type="InterPro" id="IPR006260">
    <property type="entry name" value="TonB/TolA_C"/>
</dbReference>
<keyword evidence="14" id="KW-1185">Reference proteome</keyword>
<evidence type="ECO:0000256" key="8">
    <source>
        <dbReference type="ARBA" id="ARBA00022989"/>
    </source>
</evidence>
<feature type="compositionally biased region" description="Polar residues" evidence="10">
    <location>
        <begin position="95"/>
        <end position="109"/>
    </location>
</feature>
<dbReference type="GO" id="GO:0015031">
    <property type="term" value="P:protein transport"/>
    <property type="evidence" value="ECO:0007669"/>
    <property type="project" value="UniProtKB-KW"/>
</dbReference>
<accession>E1R6A3</accession>
<protein>
    <submittedName>
        <fullName evidence="13">TonB family protein</fullName>
    </submittedName>
</protein>
<keyword evidence="3" id="KW-0813">Transport</keyword>
<dbReference type="SUPFAM" id="SSF74653">
    <property type="entry name" value="TolA/TonB C-terminal domain"/>
    <property type="match status" value="1"/>
</dbReference>
<keyword evidence="6 11" id="KW-0812">Transmembrane</keyword>
<evidence type="ECO:0000256" key="9">
    <source>
        <dbReference type="ARBA" id="ARBA00023136"/>
    </source>
</evidence>
<dbReference type="EMBL" id="CP002116">
    <property type="protein sequence ID" value="ADK80868.1"/>
    <property type="molecule type" value="Genomic_DNA"/>
</dbReference>
<dbReference type="STRING" id="573413.Spirs_1742"/>
<keyword evidence="8 11" id="KW-1133">Transmembrane helix</keyword>
<evidence type="ECO:0000256" key="6">
    <source>
        <dbReference type="ARBA" id="ARBA00022692"/>
    </source>
</evidence>
<dbReference type="GO" id="GO:0031992">
    <property type="term" value="F:energy transducer activity"/>
    <property type="evidence" value="ECO:0007669"/>
    <property type="project" value="TreeGrafter"/>
</dbReference>
<dbReference type="GO" id="GO:0098797">
    <property type="term" value="C:plasma membrane protein complex"/>
    <property type="evidence" value="ECO:0007669"/>
    <property type="project" value="TreeGrafter"/>
</dbReference>
<feature type="domain" description="TonB C-terminal" evidence="12">
    <location>
        <begin position="165"/>
        <end position="256"/>
    </location>
</feature>
<comment type="similarity">
    <text evidence="2">Belongs to the TonB family.</text>
</comment>
<dbReference type="InterPro" id="IPR051045">
    <property type="entry name" value="TonB-dependent_transducer"/>
</dbReference>
<gene>
    <name evidence="13" type="ordered locus">Spirs_1742</name>
</gene>
<evidence type="ECO:0000256" key="10">
    <source>
        <dbReference type="SAM" id="MobiDB-lite"/>
    </source>
</evidence>
<feature type="transmembrane region" description="Helical" evidence="11">
    <location>
        <begin position="12"/>
        <end position="31"/>
    </location>
</feature>
<reference evidence="13 14" key="1">
    <citation type="journal article" date="2010" name="Stand. Genomic Sci.">
        <title>Complete genome sequence of Spirochaeta smaragdinae type strain (SEBR 4228).</title>
        <authorList>
            <person name="Mavromatis K."/>
            <person name="Yasawong M."/>
            <person name="Chertkov O."/>
            <person name="Lapidus A."/>
            <person name="Lucas S."/>
            <person name="Nolan M."/>
            <person name="Del Rio T.G."/>
            <person name="Tice H."/>
            <person name="Cheng J.F."/>
            <person name="Pitluck S."/>
            <person name="Liolios K."/>
            <person name="Ivanova N."/>
            <person name="Tapia R."/>
            <person name="Han C."/>
            <person name="Bruce D."/>
            <person name="Goodwin L."/>
            <person name="Pati A."/>
            <person name="Chen A."/>
            <person name="Palaniappan K."/>
            <person name="Land M."/>
            <person name="Hauser L."/>
            <person name="Chang Y.J."/>
            <person name="Jeffries C.D."/>
            <person name="Detter J.C."/>
            <person name="Rohde M."/>
            <person name="Brambilla E."/>
            <person name="Spring S."/>
            <person name="Goker M."/>
            <person name="Sikorski J."/>
            <person name="Woyke T."/>
            <person name="Bristow J."/>
            <person name="Eisen J.A."/>
            <person name="Markowitz V."/>
            <person name="Hugenholtz P."/>
            <person name="Klenk H.P."/>
            <person name="Kyrpides N.C."/>
        </authorList>
    </citation>
    <scope>NUCLEOTIDE SEQUENCE [LARGE SCALE GENOMIC DNA]</scope>
    <source>
        <strain evidence="14">DSM 11293 / JCM 15392 / SEBR 4228</strain>
    </source>
</reference>
<proteinExistence type="inferred from homology"/>
<feature type="region of interest" description="Disordered" evidence="10">
    <location>
        <begin position="84"/>
        <end position="162"/>
    </location>
</feature>
<evidence type="ECO:0000256" key="1">
    <source>
        <dbReference type="ARBA" id="ARBA00004383"/>
    </source>
</evidence>
<dbReference type="PANTHER" id="PTHR33446">
    <property type="entry name" value="PROTEIN TONB-RELATED"/>
    <property type="match status" value="1"/>
</dbReference>
<comment type="subcellular location">
    <subcellularLocation>
        <location evidence="1">Cell inner membrane</location>
        <topology evidence="1">Single-pass membrane protein</topology>
        <orientation evidence="1">Periplasmic side</orientation>
    </subcellularLocation>
</comment>
<feature type="compositionally biased region" description="Basic and acidic residues" evidence="10">
    <location>
        <begin position="130"/>
        <end position="144"/>
    </location>
</feature>
<evidence type="ECO:0000256" key="5">
    <source>
        <dbReference type="ARBA" id="ARBA00022519"/>
    </source>
</evidence>
<dbReference type="Gene3D" id="3.30.1150.10">
    <property type="match status" value="1"/>
</dbReference>
<dbReference type="AlphaFoldDB" id="E1R6A3"/>
<dbReference type="NCBIfam" id="TIGR01352">
    <property type="entry name" value="tonB_Cterm"/>
    <property type="match status" value="1"/>
</dbReference>
<evidence type="ECO:0000256" key="2">
    <source>
        <dbReference type="ARBA" id="ARBA00006555"/>
    </source>
</evidence>
<dbReference type="InterPro" id="IPR037682">
    <property type="entry name" value="TonB_C"/>
</dbReference>
<dbReference type="GO" id="GO:0055085">
    <property type="term" value="P:transmembrane transport"/>
    <property type="evidence" value="ECO:0007669"/>
    <property type="project" value="InterPro"/>
</dbReference>
<evidence type="ECO:0000256" key="3">
    <source>
        <dbReference type="ARBA" id="ARBA00022448"/>
    </source>
</evidence>
<dbReference type="PANTHER" id="PTHR33446:SF2">
    <property type="entry name" value="PROTEIN TONB"/>
    <property type="match status" value="1"/>
</dbReference>
<evidence type="ECO:0000259" key="12">
    <source>
        <dbReference type="PROSITE" id="PS52015"/>
    </source>
</evidence>
<dbReference type="Proteomes" id="UP000002318">
    <property type="component" value="Chromosome"/>
</dbReference>
<evidence type="ECO:0000256" key="11">
    <source>
        <dbReference type="SAM" id="Phobius"/>
    </source>
</evidence>